<gene>
    <name evidence="13" type="ORF">L9F63_014361</name>
</gene>
<dbReference type="Proteomes" id="UP001233999">
    <property type="component" value="Unassembled WGS sequence"/>
</dbReference>
<keyword evidence="11 12" id="KW-0472">Membrane</keyword>
<evidence type="ECO:0000256" key="6">
    <source>
        <dbReference type="ARBA" id="ARBA00022475"/>
    </source>
</evidence>
<comment type="caution">
    <text evidence="13">The sequence shown here is derived from an EMBL/GenBank/DDBJ whole genome shotgun (WGS) entry which is preliminary data.</text>
</comment>
<dbReference type="PANTHER" id="PTHR32510:SF3">
    <property type="entry name" value="TRANSMEMBRANE PROTEIN 98"/>
    <property type="match status" value="1"/>
</dbReference>
<comment type="similarity">
    <text evidence="4">Belongs to the TMEM98 family.</text>
</comment>
<evidence type="ECO:0000256" key="5">
    <source>
        <dbReference type="ARBA" id="ARBA00014380"/>
    </source>
</evidence>
<evidence type="ECO:0000256" key="8">
    <source>
        <dbReference type="ARBA" id="ARBA00022692"/>
    </source>
</evidence>
<proteinExistence type="inferred from homology"/>
<evidence type="ECO:0000256" key="3">
    <source>
        <dbReference type="ARBA" id="ARBA00004648"/>
    </source>
</evidence>
<protein>
    <recommendedName>
        <fullName evidence="5">Transmembrane protein 98</fullName>
    </recommendedName>
</protein>
<organism evidence="13 14">
    <name type="scientific">Diploptera punctata</name>
    <name type="common">Pacific beetle cockroach</name>
    <dbReference type="NCBI Taxonomy" id="6984"/>
    <lineage>
        <taxon>Eukaryota</taxon>
        <taxon>Metazoa</taxon>
        <taxon>Ecdysozoa</taxon>
        <taxon>Arthropoda</taxon>
        <taxon>Hexapoda</taxon>
        <taxon>Insecta</taxon>
        <taxon>Pterygota</taxon>
        <taxon>Neoptera</taxon>
        <taxon>Polyneoptera</taxon>
        <taxon>Dictyoptera</taxon>
        <taxon>Blattodea</taxon>
        <taxon>Blaberoidea</taxon>
        <taxon>Blaberidae</taxon>
        <taxon>Diplopterinae</taxon>
        <taxon>Diploptera</taxon>
    </lineage>
</organism>
<evidence type="ECO:0000313" key="13">
    <source>
        <dbReference type="EMBL" id="KAJ9594201.1"/>
    </source>
</evidence>
<dbReference type="InterPro" id="IPR029668">
    <property type="entry name" value="TMEM98"/>
</dbReference>
<reference evidence="13" key="1">
    <citation type="journal article" date="2023" name="IScience">
        <title>Live-bearing cockroach genome reveals convergent evolutionary mechanisms linked to viviparity in insects and beyond.</title>
        <authorList>
            <person name="Fouks B."/>
            <person name="Harrison M.C."/>
            <person name="Mikhailova A.A."/>
            <person name="Marchal E."/>
            <person name="English S."/>
            <person name="Carruthers M."/>
            <person name="Jennings E.C."/>
            <person name="Chiamaka E.L."/>
            <person name="Frigard R.A."/>
            <person name="Pippel M."/>
            <person name="Attardo G.M."/>
            <person name="Benoit J.B."/>
            <person name="Bornberg-Bauer E."/>
            <person name="Tobe S.S."/>
        </authorList>
    </citation>
    <scope>NUCLEOTIDE SEQUENCE</scope>
    <source>
        <strain evidence="13">Stay&amp;Tobe</strain>
    </source>
</reference>
<accession>A0AAD8A7Z1</accession>
<evidence type="ECO:0000256" key="2">
    <source>
        <dbReference type="ARBA" id="ARBA00004550"/>
    </source>
</evidence>
<dbReference type="GO" id="GO:0005576">
    <property type="term" value="C:extracellular region"/>
    <property type="evidence" value="ECO:0007669"/>
    <property type="project" value="UniProtKB-SubCell"/>
</dbReference>
<dbReference type="PANTHER" id="PTHR32510">
    <property type="entry name" value="TRANSMEMBRANE PROTEIN 98"/>
    <property type="match status" value="1"/>
</dbReference>
<keyword evidence="8 12" id="KW-0812">Transmembrane</keyword>
<reference evidence="13" key="2">
    <citation type="submission" date="2023-05" db="EMBL/GenBank/DDBJ databases">
        <authorList>
            <person name="Fouks B."/>
        </authorList>
    </citation>
    <scope>NUCLEOTIDE SEQUENCE</scope>
    <source>
        <strain evidence="13">Stay&amp;Tobe</strain>
        <tissue evidence="13">Testes</tissue>
    </source>
</reference>
<keyword evidence="14" id="KW-1185">Reference proteome</keyword>
<evidence type="ECO:0000256" key="10">
    <source>
        <dbReference type="ARBA" id="ARBA00022989"/>
    </source>
</evidence>
<dbReference type="AlphaFoldDB" id="A0AAD8A7Z1"/>
<dbReference type="EMBL" id="JASPKZ010003064">
    <property type="protein sequence ID" value="KAJ9594201.1"/>
    <property type="molecule type" value="Genomic_DNA"/>
</dbReference>
<evidence type="ECO:0000256" key="1">
    <source>
        <dbReference type="ARBA" id="ARBA00004401"/>
    </source>
</evidence>
<evidence type="ECO:0000256" key="12">
    <source>
        <dbReference type="SAM" id="Phobius"/>
    </source>
</evidence>
<evidence type="ECO:0000256" key="9">
    <source>
        <dbReference type="ARBA" id="ARBA00022824"/>
    </source>
</evidence>
<keyword evidence="10 12" id="KW-1133">Transmembrane helix</keyword>
<dbReference type="GO" id="GO:0005886">
    <property type="term" value="C:plasma membrane"/>
    <property type="evidence" value="ECO:0007669"/>
    <property type="project" value="UniProtKB-SubCell"/>
</dbReference>
<evidence type="ECO:0000313" key="14">
    <source>
        <dbReference type="Proteomes" id="UP001233999"/>
    </source>
</evidence>
<feature type="transmembrane region" description="Helical" evidence="12">
    <location>
        <begin position="30"/>
        <end position="52"/>
    </location>
</feature>
<evidence type="ECO:0000256" key="4">
    <source>
        <dbReference type="ARBA" id="ARBA00011024"/>
    </source>
</evidence>
<sequence length="245" mass="26414">MFSNSPLKGDDTSSLPLASTGITMETMETVVAAAIGILAAVFVGALVVLIVICRRQKGGGNFTNKNVSKPDVHLIEADRPELELGEVCLHPDIEQILADEQWIGDATGLVPHCLAVLKVCHMLTERLAALAMGPLNHSKTGHEIVEVARRISPRVDDVVRSMYPPLDARLLEARTAALALAVAHLGMVTRYGCSVGRSTRRLDWIDQGLSDMEPHLLVLREAALAQEASCRIQNAMCQAPPNTSL</sequence>
<dbReference type="GO" id="GO:0005789">
    <property type="term" value="C:endoplasmic reticulum membrane"/>
    <property type="evidence" value="ECO:0007669"/>
    <property type="project" value="UniProtKB-SubCell"/>
</dbReference>
<name>A0AAD8A7Z1_DIPPU</name>
<keyword evidence="9" id="KW-0256">Endoplasmic reticulum</keyword>
<evidence type="ECO:0000256" key="11">
    <source>
        <dbReference type="ARBA" id="ARBA00023136"/>
    </source>
</evidence>
<evidence type="ECO:0000256" key="7">
    <source>
        <dbReference type="ARBA" id="ARBA00022525"/>
    </source>
</evidence>
<keyword evidence="6" id="KW-1003">Cell membrane</keyword>
<dbReference type="Gene3D" id="1.20.1410.10">
    <property type="entry name" value="I/LWEQ domain"/>
    <property type="match status" value="1"/>
</dbReference>
<keyword evidence="7" id="KW-0964">Secreted</keyword>
<comment type="subcellular location">
    <subcellularLocation>
        <location evidence="1">Cell membrane</location>
        <topology evidence="1">Single-pass type II membrane protein</topology>
    </subcellularLocation>
    <subcellularLocation>
        <location evidence="3">Endoplasmic reticulum membrane</location>
        <topology evidence="3">Single-pass type II membrane protein</topology>
    </subcellularLocation>
    <subcellularLocation>
        <location evidence="2">Secreted</location>
        <location evidence="2">Extracellular exosome</location>
    </subcellularLocation>
</comment>